<dbReference type="EMBL" id="CP010649">
    <property type="protein sequence ID" value="ATG38140.1"/>
    <property type="molecule type" value="Genomic_DNA"/>
</dbReference>
<dbReference type="Gene3D" id="3.40.50.1010">
    <property type="entry name" value="5'-nuclease"/>
    <property type="match status" value="1"/>
</dbReference>
<reference evidence="2 3" key="2">
    <citation type="journal article" date="2017" name="Genome Biol. Evol.">
        <title>Trajectories and Drivers of Genome Evolution in Surface-Associated Marine Phaeobacter.</title>
        <authorList>
            <person name="Freese H.M."/>
            <person name="Sikorski J."/>
            <person name="Bunk B."/>
            <person name="Scheuner C."/>
            <person name="Meier-Kolthoff J.P."/>
            <person name="Sproer C."/>
            <person name="Gram L."/>
            <person name="Overmann J."/>
        </authorList>
    </citation>
    <scope>NUCLEOTIDE SEQUENCE [LARGE SCALE GENOMIC DNA]</scope>
    <source>
        <strain evidence="2 3">P36</strain>
    </source>
</reference>
<dbReference type="InterPro" id="IPR047140">
    <property type="entry name" value="LabA"/>
</dbReference>
<dbReference type="InterPro" id="IPR021139">
    <property type="entry name" value="NYN"/>
</dbReference>
<organism evidence="2 3">
    <name type="scientific">Phaeobacter piscinae</name>
    <dbReference type="NCBI Taxonomy" id="1580596"/>
    <lineage>
        <taxon>Bacteria</taxon>
        <taxon>Pseudomonadati</taxon>
        <taxon>Pseudomonadota</taxon>
        <taxon>Alphaproteobacteria</taxon>
        <taxon>Rhodobacterales</taxon>
        <taxon>Roseobacteraceae</taxon>
        <taxon>Phaeobacter</taxon>
    </lineage>
</organism>
<keyword evidence="2" id="KW-0614">Plasmid</keyword>
<evidence type="ECO:0000313" key="2">
    <source>
        <dbReference type="EMBL" id="ATG38140.1"/>
    </source>
</evidence>
<dbReference type="PANTHER" id="PTHR35458:SF2">
    <property type="entry name" value="SLR0755 PROTEIN"/>
    <property type="match status" value="1"/>
</dbReference>
<reference evidence="2 3" key="4">
    <citation type="journal article" date="2018" name="Environ. Microbiol. Rep.">
        <title>Phylogenetic distribution of roseobacticides in the Roseobacter group and their effect on microalgae.</title>
        <authorList>
            <person name="Sonnenschein E.C."/>
            <person name="Phippen C.B."/>
            <person name="Bentzon-Tilia M."/>
            <person name="Rasmussen S.A."/>
            <person name="Nielsen K.F."/>
            <person name="Gram L."/>
        </authorList>
    </citation>
    <scope>NUCLEOTIDE SEQUENCE [LARGE SCALE GENOMIC DNA]</scope>
    <source>
        <strain evidence="2 3">P36</strain>
    </source>
</reference>
<dbReference type="PANTHER" id="PTHR35458">
    <property type="entry name" value="SLR0755 PROTEIN"/>
    <property type="match status" value="1"/>
</dbReference>
<dbReference type="Proteomes" id="UP000218891">
    <property type="component" value="Plasmid pP36_f"/>
</dbReference>
<evidence type="ECO:0000259" key="1">
    <source>
        <dbReference type="Pfam" id="PF01936"/>
    </source>
</evidence>
<reference evidence="2 3" key="3">
    <citation type="journal article" date="2017" name="Int. J. Syst. Evol. Microbiol.">
        <title>Adaptation of Surface-Associated Bacteria to the Open Ocean: A Genomically Distinct Subpopulation of Phaeobacter gallaeciensis Colonizes Pacific Mesozooplankton.</title>
        <authorList>
            <person name="Freese H.M."/>
            <person name="Methner A."/>
            <person name="Overmann J."/>
        </authorList>
    </citation>
    <scope>NUCLEOTIDE SEQUENCE [LARGE SCALE GENOMIC DNA]</scope>
    <source>
        <strain evidence="2 3">P36</strain>
    </source>
</reference>
<evidence type="ECO:0000313" key="3">
    <source>
        <dbReference type="Proteomes" id="UP000218891"/>
    </source>
</evidence>
<gene>
    <name evidence="2" type="ORF">PhaeoP36_04065</name>
</gene>
<proteinExistence type="predicted"/>
<sequence length="172" mass="19425">MFYREERLALFIDGSSTYTACKEIGLDIDYKRLREVFSQKSRLIRIGYYASVLENGEHPSARAVLDWMSYNGFHVTTKTAREYVDDQGQRRVKGSMEVDIAVDMMALAQRMDHAVLVSGNGDFVPVVAGLQQQGVRVSVLAAARVTSDALKRQADNIIDLNEYRGKLSRDRN</sequence>
<geneLocation type="plasmid" evidence="2 3">
    <name>pP36_f</name>
</geneLocation>
<name>A0ABM6PLD4_9RHOB</name>
<dbReference type="RefSeq" id="WP_096870222.1">
    <property type="nucleotide sequence ID" value="NZ_CP010649.1"/>
</dbReference>
<reference evidence="2 3" key="1">
    <citation type="journal article" date="2017" name="Front. Microbiol.">
        <title>Phaeobacter piscinae sp. nov., a species of the Roseobacter group and potential aquaculture probiont.</title>
        <authorList>
            <person name="Sonnenschein E.C."/>
            <person name="Phippen C.B.W."/>
            <person name="Nielsen K.F."/>
            <person name="Mateiu R.V."/>
            <person name="Melchiorsen J."/>
            <person name="Gram L."/>
            <person name="Overmann J."/>
            <person name="Freese H.M."/>
        </authorList>
    </citation>
    <scope>NUCLEOTIDE SEQUENCE [LARGE SCALE GENOMIC DNA]</scope>
    <source>
        <strain evidence="2 3">P36</strain>
    </source>
</reference>
<protein>
    <recommendedName>
        <fullName evidence="1">NYN domain-containing protein</fullName>
    </recommendedName>
</protein>
<dbReference type="CDD" id="cd10911">
    <property type="entry name" value="PIN_LabA"/>
    <property type="match status" value="1"/>
</dbReference>
<keyword evidence="3" id="KW-1185">Reference proteome</keyword>
<dbReference type="Pfam" id="PF01936">
    <property type="entry name" value="NYN"/>
    <property type="match status" value="1"/>
</dbReference>
<accession>A0ABM6PLD4</accession>
<feature type="domain" description="NYN" evidence="1">
    <location>
        <begin position="7"/>
        <end position="160"/>
    </location>
</feature>